<dbReference type="AlphaFoldDB" id="A0A5A5TFC0"/>
<dbReference type="InterPro" id="IPR002543">
    <property type="entry name" value="FtsK_dom"/>
</dbReference>
<feature type="binding site" evidence="1">
    <location>
        <begin position="137"/>
        <end position="144"/>
    </location>
    <ligand>
        <name>ATP</name>
        <dbReference type="ChEBI" id="CHEBI:30616"/>
    </ligand>
</feature>
<sequence length="370" mass="42495">MMSLLHSGHSTRPLFEVAIEQIRAAYSQETARQEGIHYWPDPLPTPSHLLPDPLILFHPGEFDRPATESVHQHPYLAVIPMTRREVLERRNRENIKPSMQIPLGLIDNPEHQKQETLLVDLHGAKDEQAGGPLLIVGAQQSGKATALQTMIFWLVSRFFPEQLHCAIIDPFSELNHLQALSHMYNRQYEHCWTTGSSDEQINRFAKLINTEIQQRRDAFPAQRWNTQTLSQLWTQGHTIPQLLIIISNFQTFSDRHSATIVLKRLTQSVIEARAMGVYLIVTTTETNTRYLPAEIMNKCSTRIGLRLNEQQRHELFGRIPFVPEPVPGRGLIQTPDRKLHHIQIALPLAGKDENVREHHLKTELIDDFHA</sequence>
<evidence type="ECO:0000313" key="3">
    <source>
        <dbReference type="EMBL" id="GCF09699.1"/>
    </source>
</evidence>
<evidence type="ECO:0000259" key="2">
    <source>
        <dbReference type="PROSITE" id="PS50901"/>
    </source>
</evidence>
<dbReference type="InterPro" id="IPR027417">
    <property type="entry name" value="P-loop_NTPase"/>
</dbReference>
<dbReference type="PROSITE" id="PS50901">
    <property type="entry name" value="FTSK"/>
    <property type="match status" value="1"/>
</dbReference>
<keyword evidence="1" id="KW-0067">ATP-binding</keyword>
<dbReference type="GO" id="GO:0005524">
    <property type="term" value="F:ATP binding"/>
    <property type="evidence" value="ECO:0007669"/>
    <property type="project" value="UniProtKB-UniRule"/>
</dbReference>
<dbReference type="RefSeq" id="WP_149402623.1">
    <property type="nucleotide sequence ID" value="NZ_BIXY01000049.1"/>
</dbReference>
<dbReference type="OrthoDB" id="149379at2"/>
<name>A0A5A5TFC0_9CHLR</name>
<dbReference type="GO" id="GO:0003677">
    <property type="term" value="F:DNA binding"/>
    <property type="evidence" value="ECO:0007669"/>
    <property type="project" value="InterPro"/>
</dbReference>
<accession>A0A5A5TFC0</accession>
<feature type="domain" description="FtsK" evidence="2">
    <location>
        <begin position="114"/>
        <end position="314"/>
    </location>
</feature>
<dbReference type="SUPFAM" id="SSF52540">
    <property type="entry name" value="P-loop containing nucleoside triphosphate hydrolases"/>
    <property type="match status" value="1"/>
</dbReference>
<dbReference type="EMBL" id="BIXY01000049">
    <property type="protein sequence ID" value="GCF09699.1"/>
    <property type="molecule type" value="Genomic_DNA"/>
</dbReference>
<dbReference type="Proteomes" id="UP000322530">
    <property type="component" value="Unassembled WGS sequence"/>
</dbReference>
<organism evidence="3 4">
    <name type="scientific">Dictyobacter arantiisoli</name>
    <dbReference type="NCBI Taxonomy" id="2014874"/>
    <lineage>
        <taxon>Bacteria</taxon>
        <taxon>Bacillati</taxon>
        <taxon>Chloroflexota</taxon>
        <taxon>Ktedonobacteria</taxon>
        <taxon>Ktedonobacterales</taxon>
        <taxon>Dictyobacteraceae</taxon>
        <taxon>Dictyobacter</taxon>
    </lineage>
</organism>
<protein>
    <recommendedName>
        <fullName evidence="2">FtsK domain-containing protein</fullName>
    </recommendedName>
</protein>
<dbReference type="Pfam" id="PF01580">
    <property type="entry name" value="FtsK_SpoIIIE"/>
    <property type="match status" value="1"/>
</dbReference>
<comment type="caution">
    <text evidence="3">The sequence shown here is derived from an EMBL/GenBank/DDBJ whole genome shotgun (WGS) entry which is preliminary data.</text>
</comment>
<dbReference type="Gene3D" id="3.40.50.300">
    <property type="entry name" value="P-loop containing nucleotide triphosphate hydrolases"/>
    <property type="match status" value="1"/>
</dbReference>
<gene>
    <name evidence="3" type="ORF">KDI_32630</name>
</gene>
<evidence type="ECO:0000313" key="4">
    <source>
        <dbReference type="Proteomes" id="UP000322530"/>
    </source>
</evidence>
<keyword evidence="1" id="KW-0547">Nucleotide-binding</keyword>
<proteinExistence type="predicted"/>
<reference evidence="3 4" key="1">
    <citation type="submission" date="2019-01" db="EMBL/GenBank/DDBJ databases">
        <title>Draft genome sequence of Dictyobacter sp. Uno17.</title>
        <authorList>
            <person name="Wang C.M."/>
            <person name="Zheng Y."/>
            <person name="Sakai Y."/>
            <person name="Abe K."/>
            <person name="Yokota A."/>
            <person name="Yabe S."/>
        </authorList>
    </citation>
    <scope>NUCLEOTIDE SEQUENCE [LARGE SCALE GENOMIC DNA]</scope>
    <source>
        <strain evidence="3 4">Uno17</strain>
    </source>
</reference>
<evidence type="ECO:0000256" key="1">
    <source>
        <dbReference type="PROSITE-ProRule" id="PRU00289"/>
    </source>
</evidence>
<keyword evidence="4" id="KW-1185">Reference proteome</keyword>